<feature type="compositionally biased region" description="Low complexity" evidence="1">
    <location>
        <begin position="192"/>
        <end position="217"/>
    </location>
</feature>
<proteinExistence type="predicted"/>
<reference evidence="3" key="1">
    <citation type="submission" date="2022-11" db="UniProtKB">
        <authorList>
            <consortium name="WormBaseParasite"/>
        </authorList>
    </citation>
    <scope>IDENTIFICATION</scope>
</reference>
<protein>
    <submittedName>
        <fullName evidence="3">Uncharacterized protein</fullName>
    </submittedName>
</protein>
<keyword evidence="2" id="KW-1185">Reference proteome</keyword>
<sequence>MECVRQQEMSYGGITSLFPMILSASIPTTSMPSSYQTLLYQQQIRQRIHQLQNHITPTAATTPSATSTAPFNFSFMPQTIAVNSEATADIEMEDDGLDSAFAGINICPPTNTGGGYGSTGGFSSFGGNPFGQQEQSSVIPAVRNNPFHGGFAAAAKTNASTFGGTSAFESAVENPFGGGGYTGCSSFGGGFSQQQQQPSSSTTSTSQKNPFGFGSPSTGSTFGGGTSAFAQTAKNPFVATALSTGSGFSSFGKKATAFGSATQAQNISFGGKNAFGGGGSAFDSTTSPFASAASGSVFGGDSGFTSFRNRAGGFGALAQQSTSHNHQSNIGFGSTSAFGGGSAFGSPRQ</sequence>
<dbReference type="AlphaFoldDB" id="A0A914Q606"/>
<dbReference type="Proteomes" id="UP000887578">
    <property type="component" value="Unplaced"/>
</dbReference>
<organism evidence="2 3">
    <name type="scientific">Panagrolaimus davidi</name>
    <dbReference type="NCBI Taxonomy" id="227884"/>
    <lineage>
        <taxon>Eukaryota</taxon>
        <taxon>Metazoa</taxon>
        <taxon>Ecdysozoa</taxon>
        <taxon>Nematoda</taxon>
        <taxon>Chromadorea</taxon>
        <taxon>Rhabditida</taxon>
        <taxon>Tylenchina</taxon>
        <taxon>Panagrolaimomorpha</taxon>
        <taxon>Panagrolaimoidea</taxon>
        <taxon>Panagrolaimidae</taxon>
        <taxon>Panagrolaimus</taxon>
    </lineage>
</organism>
<evidence type="ECO:0000313" key="3">
    <source>
        <dbReference type="WBParaSite" id="PDA_v2.g26877.t1"/>
    </source>
</evidence>
<evidence type="ECO:0000313" key="2">
    <source>
        <dbReference type="Proteomes" id="UP000887578"/>
    </source>
</evidence>
<accession>A0A914Q606</accession>
<dbReference type="WBParaSite" id="PDA_v2.g26877.t1">
    <property type="protein sequence ID" value="PDA_v2.g26877.t1"/>
    <property type="gene ID" value="PDA_v2.g26877"/>
</dbReference>
<feature type="region of interest" description="Disordered" evidence="1">
    <location>
        <begin position="187"/>
        <end position="217"/>
    </location>
</feature>
<evidence type="ECO:0000256" key="1">
    <source>
        <dbReference type="SAM" id="MobiDB-lite"/>
    </source>
</evidence>
<feature type="region of interest" description="Disordered" evidence="1">
    <location>
        <begin position="324"/>
        <end position="349"/>
    </location>
</feature>
<name>A0A914Q606_9BILA</name>